<organism evidence="2 3">
    <name type="scientific">Rhodobacter capsulatus (strain ATCC BAA-309 / NBRC 16581 / SB1003)</name>
    <dbReference type="NCBI Taxonomy" id="272942"/>
    <lineage>
        <taxon>Bacteria</taxon>
        <taxon>Pseudomonadati</taxon>
        <taxon>Pseudomonadota</taxon>
        <taxon>Alphaproteobacteria</taxon>
        <taxon>Rhodobacterales</taxon>
        <taxon>Rhodobacter group</taxon>
        <taxon>Rhodobacter</taxon>
    </lineage>
</organism>
<feature type="region of interest" description="Disordered" evidence="1">
    <location>
        <begin position="56"/>
        <end position="75"/>
    </location>
</feature>
<gene>
    <name evidence="2" type="ordered locus">RCAP_rcc01693</name>
</gene>
<reference key="1">
    <citation type="submission" date="2008-12" db="EMBL/GenBank/DDBJ databases">
        <title>Complete genome sequence of Rhodobacter capsulatus SB1003.</title>
        <authorList>
            <person name="Strnad H."/>
            <person name="Lapidus A."/>
            <person name="Vlcek C."/>
            <person name="Ulbrich P."/>
            <person name="Paces J."/>
            <person name="Maltsev N."/>
            <person name="Kumar V."/>
            <person name="Kogan Y."/>
            <person name="Milgram A."/>
            <person name="Rebrekov D."/>
            <person name="Mazur M."/>
            <person name="Cox R."/>
            <person name="Kyrpides N."/>
            <person name="Kolar M."/>
            <person name="Sachova J."/>
            <person name="Ridl J."/>
            <person name="Ivanova N."/>
            <person name="Kapatral V."/>
            <person name="Los T."/>
            <person name="Lykidis A."/>
            <person name="Mikhailova N."/>
            <person name="Reznik G."/>
            <person name="Vasieva O."/>
            <person name="Fonstein M."/>
            <person name="Paces V."/>
            <person name="Haselkorn R."/>
        </authorList>
    </citation>
    <scope>NUCLEOTIDE SEQUENCE</scope>
    <source>
        <strain>SB1003</strain>
    </source>
</reference>
<dbReference type="AlphaFoldDB" id="D5ATZ9"/>
<keyword evidence="3" id="KW-1185">Reference proteome</keyword>
<protein>
    <recommendedName>
        <fullName evidence="4">Phage tail assembly chaperone</fullName>
    </recommendedName>
</protein>
<dbReference type="STRING" id="272942.RCAP_rcc01693"/>
<dbReference type="Proteomes" id="UP000002361">
    <property type="component" value="Chromosome"/>
</dbReference>
<proteinExistence type="predicted"/>
<evidence type="ECO:0000256" key="1">
    <source>
        <dbReference type="SAM" id="MobiDB-lite"/>
    </source>
</evidence>
<accession>D5ATZ9</accession>
<dbReference type="InterPro" id="IPR011739">
    <property type="entry name" value="GTA_rcc01693"/>
</dbReference>
<dbReference type="GeneID" id="31490569"/>
<dbReference type="Pfam" id="PF09550">
    <property type="entry name" value="Phage_TAC_6"/>
    <property type="match status" value="1"/>
</dbReference>
<dbReference type="EMBL" id="CP001312">
    <property type="protein sequence ID" value="ADE85438.1"/>
    <property type="molecule type" value="Genomic_DNA"/>
</dbReference>
<dbReference type="RefSeq" id="WP_013067417.1">
    <property type="nucleotide sequence ID" value="NC_014034.1"/>
</dbReference>
<evidence type="ECO:0008006" key="4">
    <source>
        <dbReference type="Google" id="ProtNLM"/>
    </source>
</evidence>
<reference evidence="2 3" key="2">
    <citation type="journal article" date="2010" name="J. Bacteriol.">
        <title>Complete genome sequence of the photosynthetic purple nonsulfur bacterium Rhodobacter capsulatus SB 1003.</title>
        <authorList>
            <person name="Strnad H."/>
            <person name="Lapidus A."/>
            <person name="Paces J."/>
            <person name="Ulbrich P."/>
            <person name="Vlcek C."/>
            <person name="Paces V."/>
            <person name="Haselkorn R."/>
        </authorList>
    </citation>
    <scope>NUCLEOTIDE SEQUENCE [LARGE SCALE GENOMIC DNA]</scope>
    <source>
        <strain evidence="3">ATCC BAA-309 / NBRC 16581 / SB1003</strain>
    </source>
</reference>
<dbReference type="KEGG" id="rcp:RCAP_rcc01693"/>
<evidence type="ECO:0000313" key="2">
    <source>
        <dbReference type="EMBL" id="ADE85438.1"/>
    </source>
</evidence>
<dbReference type="NCBIfam" id="TIGR02216">
    <property type="entry name" value="phage_TIGR02216"/>
    <property type="match status" value="1"/>
</dbReference>
<dbReference type="HOGENOM" id="CLU_188457_0_0_5"/>
<dbReference type="InterPro" id="IPR019056">
    <property type="entry name" value="Phage_TAC_6"/>
</dbReference>
<name>D5ATZ9_RHOCB</name>
<sequence length="75" mass="7810">MSGGLDWPGLLRVGLRGLGLRPGEFWRLTPAELAVMLGEAAGAPPLTRDRLSELAARFPDTPRGGDLKGGGDGRG</sequence>
<dbReference type="eggNOG" id="ENOG5031A0I">
    <property type="taxonomic scope" value="Bacteria"/>
</dbReference>
<dbReference type="OrthoDB" id="7582980at2"/>
<evidence type="ECO:0000313" key="3">
    <source>
        <dbReference type="Proteomes" id="UP000002361"/>
    </source>
</evidence>
<feature type="compositionally biased region" description="Basic and acidic residues" evidence="1">
    <location>
        <begin position="63"/>
        <end position="75"/>
    </location>
</feature>